<evidence type="ECO:0000313" key="2">
    <source>
        <dbReference type="EMBL" id="KAK7393878.1"/>
    </source>
</evidence>
<protein>
    <submittedName>
        <fullName evidence="2">Uncharacterized protein</fullName>
    </submittedName>
</protein>
<feature type="compositionally biased region" description="Basic residues" evidence="1">
    <location>
        <begin position="136"/>
        <end position="150"/>
    </location>
</feature>
<feature type="compositionally biased region" description="Polar residues" evidence="1">
    <location>
        <begin position="109"/>
        <end position="129"/>
    </location>
</feature>
<keyword evidence="3" id="KW-1185">Reference proteome</keyword>
<name>A0ABR1GGC1_9HYPO</name>
<proteinExistence type="predicted"/>
<organism evidence="2 3">
    <name type="scientific">Neonectria punicea</name>
    <dbReference type="NCBI Taxonomy" id="979145"/>
    <lineage>
        <taxon>Eukaryota</taxon>
        <taxon>Fungi</taxon>
        <taxon>Dikarya</taxon>
        <taxon>Ascomycota</taxon>
        <taxon>Pezizomycotina</taxon>
        <taxon>Sordariomycetes</taxon>
        <taxon>Hypocreomycetidae</taxon>
        <taxon>Hypocreales</taxon>
        <taxon>Nectriaceae</taxon>
        <taxon>Neonectria</taxon>
    </lineage>
</organism>
<sequence>MEELEKLRQQLREAEHRALKEQQRREAAEGRALEEQHQREEAQRRREEAEELSSELGLRNSQRDVVENAVQKLVGETYNDLSLRSRLGLHGTITFESHTNLGNADESLSESMEQMSIGTDGSGATTTQLPRPPNRAAHRRKARGKGNRAD</sequence>
<accession>A0ABR1GGC1</accession>
<gene>
    <name evidence="2" type="ORF">QQX98_013339</name>
</gene>
<evidence type="ECO:0000313" key="3">
    <source>
        <dbReference type="Proteomes" id="UP001498476"/>
    </source>
</evidence>
<evidence type="ECO:0000256" key="1">
    <source>
        <dbReference type="SAM" id="MobiDB-lite"/>
    </source>
</evidence>
<dbReference type="Proteomes" id="UP001498476">
    <property type="component" value="Unassembled WGS sequence"/>
</dbReference>
<comment type="caution">
    <text evidence="2">The sequence shown here is derived from an EMBL/GenBank/DDBJ whole genome shotgun (WGS) entry which is preliminary data.</text>
</comment>
<dbReference type="EMBL" id="JAZAVJ010000687">
    <property type="protein sequence ID" value="KAK7393878.1"/>
    <property type="molecule type" value="Genomic_DNA"/>
</dbReference>
<feature type="region of interest" description="Disordered" evidence="1">
    <location>
        <begin position="97"/>
        <end position="150"/>
    </location>
</feature>
<feature type="region of interest" description="Disordered" evidence="1">
    <location>
        <begin position="15"/>
        <end position="61"/>
    </location>
</feature>
<reference evidence="2 3" key="1">
    <citation type="journal article" date="2025" name="Microbiol. Resour. Announc.">
        <title>Draft genome sequences for Neonectria magnoliae and Neonectria punicea, canker pathogens of Liriodendron tulipifera and Acer saccharum in West Virginia.</title>
        <authorList>
            <person name="Petronek H.M."/>
            <person name="Kasson M.T."/>
            <person name="Metheny A.M."/>
            <person name="Stauder C.M."/>
            <person name="Lovett B."/>
            <person name="Lynch S.C."/>
            <person name="Garnas J.R."/>
            <person name="Kasson L.R."/>
            <person name="Stajich J.E."/>
        </authorList>
    </citation>
    <scope>NUCLEOTIDE SEQUENCE [LARGE SCALE GENOMIC DNA]</scope>
    <source>
        <strain evidence="2 3">NRRL 64653</strain>
    </source>
</reference>
<feature type="compositionally biased region" description="Basic and acidic residues" evidence="1">
    <location>
        <begin position="15"/>
        <end position="48"/>
    </location>
</feature>